<sequence length="39" mass="4487">MFVTPVPGEPHLPLASSSTRHPRGAQTYIYRQNTYTRKK</sequence>
<feature type="region of interest" description="Disordered" evidence="1">
    <location>
        <begin position="1"/>
        <end position="25"/>
    </location>
</feature>
<dbReference type="Proteomes" id="UP000234681">
    <property type="component" value="Chromosome 1"/>
</dbReference>
<organism evidence="2 3">
    <name type="scientific">Rattus norvegicus</name>
    <name type="common">Rat</name>
    <dbReference type="NCBI Taxonomy" id="10116"/>
    <lineage>
        <taxon>Eukaryota</taxon>
        <taxon>Metazoa</taxon>
        <taxon>Chordata</taxon>
        <taxon>Craniata</taxon>
        <taxon>Vertebrata</taxon>
        <taxon>Euteleostomi</taxon>
        <taxon>Mammalia</taxon>
        <taxon>Eutheria</taxon>
        <taxon>Euarchontoglires</taxon>
        <taxon>Glires</taxon>
        <taxon>Rodentia</taxon>
        <taxon>Myomorpha</taxon>
        <taxon>Muroidea</taxon>
        <taxon>Muridae</taxon>
        <taxon>Murinae</taxon>
        <taxon>Rattus</taxon>
    </lineage>
</organism>
<proteinExistence type="predicted"/>
<evidence type="ECO:0000313" key="3">
    <source>
        <dbReference type="Proteomes" id="UP000234681"/>
    </source>
</evidence>
<name>A6JHI9_RAT</name>
<evidence type="ECO:0000256" key="1">
    <source>
        <dbReference type="SAM" id="MobiDB-lite"/>
    </source>
</evidence>
<protein>
    <submittedName>
        <fullName evidence="2">RCG57572</fullName>
    </submittedName>
</protein>
<gene>
    <name evidence="2" type="ORF">rCG_57572</name>
</gene>
<dbReference type="AlphaFoldDB" id="A6JHI9"/>
<evidence type="ECO:0000313" key="2">
    <source>
        <dbReference type="EMBL" id="EDL94313.1"/>
    </source>
</evidence>
<reference evidence="3" key="1">
    <citation type="submission" date="2005-09" db="EMBL/GenBank/DDBJ databases">
        <authorList>
            <person name="Mural R.J."/>
            <person name="Li P.W."/>
            <person name="Adams M.D."/>
            <person name="Amanatides P.G."/>
            <person name="Baden-Tillson H."/>
            <person name="Barnstead M."/>
            <person name="Chin S.H."/>
            <person name="Dew I."/>
            <person name="Evans C.A."/>
            <person name="Ferriera S."/>
            <person name="Flanigan M."/>
            <person name="Fosler C."/>
            <person name="Glodek A."/>
            <person name="Gu Z."/>
            <person name="Holt R.A."/>
            <person name="Jennings D."/>
            <person name="Kraft C.L."/>
            <person name="Lu F."/>
            <person name="Nguyen T."/>
            <person name="Nusskern D.R."/>
            <person name="Pfannkoch C.M."/>
            <person name="Sitter C."/>
            <person name="Sutton G.G."/>
            <person name="Venter J.C."/>
            <person name="Wang Z."/>
            <person name="Woodage T."/>
            <person name="Zheng X.H."/>
            <person name="Zhong F."/>
        </authorList>
    </citation>
    <scope>NUCLEOTIDE SEQUENCE [LARGE SCALE GENOMIC DNA]</scope>
    <source>
        <strain>BN</strain>
        <strain evidence="3">Sprague-Dawley</strain>
    </source>
</reference>
<dbReference type="EMBL" id="CH473986">
    <property type="protein sequence ID" value="EDL94313.1"/>
    <property type="molecule type" value="Genomic_DNA"/>
</dbReference>
<accession>A6JHI9</accession>